<proteinExistence type="predicted"/>
<gene>
    <name evidence="5" type="primary">pabB</name>
    <name evidence="5" type="ORF">GTW51_16330</name>
</gene>
<dbReference type="GO" id="GO:0009396">
    <property type="term" value="P:folic acid-containing compound biosynthetic process"/>
    <property type="evidence" value="ECO:0007669"/>
    <property type="project" value="InterPro"/>
</dbReference>
<evidence type="ECO:0000256" key="2">
    <source>
        <dbReference type="ARBA" id="ARBA00022679"/>
    </source>
</evidence>
<reference evidence="5 6" key="1">
    <citation type="submission" date="2020-01" db="EMBL/GenBank/DDBJ databases">
        <title>Genomes of bacteria type strains.</title>
        <authorList>
            <person name="Chen J."/>
            <person name="Zhu S."/>
            <person name="Chen J."/>
        </authorList>
    </citation>
    <scope>NUCLEOTIDE SEQUENCE [LARGE SCALE GENOMIC DNA]</scope>
    <source>
        <strain evidence="5 6">KCTC 52919</strain>
    </source>
</reference>
<dbReference type="EC" id="2.6.1.85" evidence="1"/>
<name>A0A6L9ML37_9HYPH</name>
<evidence type="ECO:0000256" key="1">
    <source>
        <dbReference type="ARBA" id="ARBA00013139"/>
    </source>
</evidence>
<dbReference type="Gene3D" id="3.60.120.10">
    <property type="entry name" value="Anthranilate synthase"/>
    <property type="match status" value="1"/>
</dbReference>
<organism evidence="5 6">
    <name type="scientific">Aurantimonas aggregata</name>
    <dbReference type="NCBI Taxonomy" id="2047720"/>
    <lineage>
        <taxon>Bacteria</taxon>
        <taxon>Pseudomonadati</taxon>
        <taxon>Pseudomonadota</taxon>
        <taxon>Alphaproteobacteria</taxon>
        <taxon>Hyphomicrobiales</taxon>
        <taxon>Aurantimonadaceae</taxon>
        <taxon>Aurantimonas</taxon>
    </lineage>
</organism>
<evidence type="ECO:0000313" key="5">
    <source>
        <dbReference type="EMBL" id="NDV88268.1"/>
    </source>
</evidence>
<dbReference type="Proteomes" id="UP000476332">
    <property type="component" value="Unassembled WGS sequence"/>
</dbReference>
<dbReference type="AlphaFoldDB" id="A0A6L9ML37"/>
<sequence>MLHEEIEPLDPAVAAARLRRLGGLAFLDSAMRHETLGRYAFVAASPFACFTVDAGGACLDGTRLEGPPLAALDGVLARYRCATIPGLPPFQGGAAGFVSYDFAHHLERLAMPPDLDPALPTMRFGLHDTVLAFDLVAGRAFLISTGHPSEGAGRESRARERIAAFSEALSAPETEPPSAPAGRLDWRSNFFAGPYRDAIERVREYILAGDIYQANIAQTFQATLPDGFDPFALYQRLRQTNAAPFAAFLEYPDLAIASSSPERFLKLTGDAVEARPIKGTARRSPDPAEDHALAEALLASEKDRAENVMIVDLMRNDLSRVCEADSVEVPVLCGLESYAAVHHLVSVVTGRLRPGQTATDLVAATFPGGSITGAPKLRAMDIITEIERTAREIYCGSIGYLGFDGTMDLNIAIRTVSFRGGRARLSAGGGITVLSDPAAEYEETFTKAVKVFASFEDGPR</sequence>
<keyword evidence="2 5" id="KW-0808">Transferase</keyword>
<evidence type="ECO:0000313" key="6">
    <source>
        <dbReference type="Proteomes" id="UP000476332"/>
    </source>
</evidence>
<keyword evidence="5" id="KW-0032">Aminotransferase</keyword>
<dbReference type="InterPro" id="IPR005801">
    <property type="entry name" value="ADC_synthase"/>
</dbReference>
<dbReference type="GO" id="GO:0046820">
    <property type="term" value="F:4-amino-4-deoxychorismate synthase activity"/>
    <property type="evidence" value="ECO:0007669"/>
    <property type="project" value="UniProtKB-EC"/>
</dbReference>
<dbReference type="PANTHER" id="PTHR11236">
    <property type="entry name" value="AMINOBENZOATE/ANTHRANILATE SYNTHASE"/>
    <property type="match status" value="1"/>
</dbReference>
<feature type="domain" description="Anthranilate synthase component I N-terminal" evidence="4">
    <location>
        <begin position="9"/>
        <end position="141"/>
    </location>
</feature>
<evidence type="ECO:0000259" key="4">
    <source>
        <dbReference type="Pfam" id="PF04715"/>
    </source>
</evidence>
<dbReference type="EMBL" id="JAAAMJ010000014">
    <property type="protein sequence ID" value="NDV88268.1"/>
    <property type="molecule type" value="Genomic_DNA"/>
</dbReference>
<dbReference type="SUPFAM" id="SSF56322">
    <property type="entry name" value="ADC synthase"/>
    <property type="match status" value="1"/>
</dbReference>
<dbReference type="Pfam" id="PF04715">
    <property type="entry name" value="Anth_synt_I_N"/>
    <property type="match status" value="1"/>
</dbReference>
<comment type="caution">
    <text evidence="5">The sequence shown here is derived from an EMBL/GenBank/DDBJ whole genome shotgun (WGS) entry which is preliminary data.</text>
</comment>
<dbReference type="PRINTS" id="PR00095">
    <property type="entry name" value="ANTSNTHASEI"/>
</dbReference>
<dbReference type="InterPro" id="IPR005802">
    <property type="entry name" value="ADC_synth_comp_1"/>
</dbReference>
<dbReference type="InterPro" id="IPR015890">
    <property type="entry name" value="Chorismate_C"/>
</dbReference>
<feature type="domain" description="Chorismate-utilising enzyme C-terminal" evidence="3">
    <location>
        <begin position="195"/>
        <end position="447"/>
    </location>
</feature>
<dbReference type="InterPro" id="IPR019999">
    <property type="entry name" value="Anth_synth_I-like"/>
</dbReference>
<evidence type="ECO:0000259" key="3">
    <source>
        <dbReference type="Pfam" id="PF00425"/>
    </source>
</evidence>
<accession>A0A6L9ML37</accession>
<dbReference type="NCBIfam" id="TIGR00553">
    <property type="entry name" value="pabB"/>
    <property type="match status" value="1"/>
</dbReference>
<dbReference type="GO" id="GO:0000162">
    <property type="term" value="P:L-tryptophan biosynthetic process"/>
    <property type="evidence" value="ECO:0007669"/>
    <property type="project" value="TreeGrafter"/>
</dbReference>
<keyword evidence="6" id="KW-1185">Reference proteome</keyword>
<dbReference type="PANTHER" id="PTHR11236:SF50">
    <property type="entry name" value="AMINODEOXYCHORISMATE SYNTHASE COMPONENT 1"/>
    <property type="match status" value="1"/>
</dbReference>
<dbReference type="RefSeq" id="WP_163045099.1">
    <property type="nucleotide sequence ID" value="NZ_JAAAMJ010000014.1"/>
</dbReference>
<dbReference type="Pfam" id="PF00425">
    <property type="entry name" value="Chorismate_bind"/>
    <property type="match status" value="1"/>
</dbReference>
<dbReference type="InterPro" id="IPR006805">
    <property type="entry name" value="Anth_synth_I_N"/>
</dbReference>
<protein>
    <recommendedName>
        <fullName evidence="1">aminodeoxychorismate synthase</fullName>
        <ecNumber evidence="1">2.6.1.85</ecNumber>
    </recommendedName>
</protein>